<comment type="caution">
    <text evidence="7">The sequence shown here is derived from an EMBL/GenBank/DDBJ whole genome shotgun (WGS) entry which is preliminary data.</text>
</comment>
<feature type="transmembrane region" description="Helical" evidence="6">
    <location>
        <begin position="12"/>
        <end position="29"/>
    </location>
</feature>
<dbReference type="GO" id="GO:0005886">
    <property type="term" value="C:plasma membrane"/>
    <property type="evidence" value="ECO:0007669"/>
    <property type="project" value="UniProtKB-SubCell"/>
</dbReference>
<evidence type="ECO:0000256" key="5">
    <source>
        <dbReference type="ARBA" id="ARBA00023136"/>
    </source>
</evidence>
<feature type="transmembrane region" description="Helical" evidence="6">
    <location>
        <begin position="168"/>
        <end position="188"/>
    </location>
</feature>
<feature type="transmembrane region" description="Helical" evidence="6">
    <location>
        <begin position="248"/>
        <end position="266"/>
    </location>
</feature>
<dbReference type="AlphaFoldDB" id="A0AAE3MCW4"/>
<feature type="transmembrane region" description="Helical" evidence="6">
    <location>
        <begin position="295"/>
        <end position="322"/>
    </location>
</feature>
<dbReference type="RefSeq" id="WP_301198514.1">
    <property type="nucleotide sequence ID" value="NZ_JAPDPI010000009.1"/>
</dbReference>
<evidence type="ECO:0000313" key="7">
    <source>
        <dbReference type="EMBL" id="MCW3805214.1"/>
    </source>
</evidence>
<dbReference type="PANTHER" id="PTHR39087">
    <property type="entry name" value="UPF0104 MEMBRANE PROTEIN MJ1595"/>
    <property type="match status" value="1"/>
</dbReference>
<evidence type="ECO:0000256" key="3">
    <source>
        <dbReference type="ARBA" id="ARBA00022692"/>
    </source>
</evidence>
<dbReference type="Pfam" id="PF03706">
    <property type="entry name" value="LPG_synthase_TM"/>
    <property type="match status" value="1"/>
</dbReference>
<organism evidence="7 8">
    <name type="scientific">Plebeiibacterium marinum</name>
    <dbReference type="NCBI Taxonomy" id="2992111"/>
    <lineage>
        <taxon>Bacteria</taxon>
        <taxon>Pseudomonadati</taxon>
        <taxon>Bacteroidota</taxon>
        <taxon>Bacteroidia</taxon>
        <taxon>Marinilabiliales</taxon>
        <taxon>Marinilabiliaceae</taxon>
        <taxon>Plebeiibacterium</taxon>
    </lineage>
</organism>
<evidence type="ECO:0000256" key="6">
    <source>
        <dbReference type="SAM" id="Phobius"/>
    </source>
</evidence>
<sequence length="327" mass="37226">MKKYIINTIKFLIYLSIGAFLMWFVYRKYDMQEIQNTLSKGVNYWWILLSMVAGLASHFSRTIRWQMLIEPIEKRTRITNTFFAVMVGYFANLLIPRMGEISRCGVLSRYEKISVTRLIGTVVVERLIDVVMLLLCLFLVLVLQFNVVVNFLSKNTDFSKVSEIFTSFWTYVVIAGIVVVILVFKNSFAKSAVFFKIKGLWGKFSEGFLAIKNIENKGLFIFHTVFIWVMYFLMIYVCFFGFEFTSSLSPLAGLSVFVLGSLGMVAPVQGGMGPWHFMVISSLLMYGITKTEGAAFALIVWSSLNAMIVLMGIVSLILLPVINRSKS</sequence>
<keyword evidence="8" id="KW-1185">Reference proteome</keyword>
<feature type="transmembrane region" description="Helical" evidence="6">
    <location>
        <begin position="41"/>
        <end position="59"/>
    </location>
</feature>
<comment type="subcellular location">
    <subcellularLocation>
        <location evidence="1">Cell membrane</location>
        <topology evidence="1">Multi-pass membrane protein</topology>
    </subcellularLocation>
</comment>
<dbReference type="InterPro" id="IPR022791">
    <property type="entry name" value="L-PG_synthase/AglD"/>
</dbReference>
<protein>
    <submittedName>
        <fullName evidence="7">Flippase-like domain-containing protein</fullName>
    </submittedName>
</protein>
<evidence type="ECO:0000313" key="8">
    <source>
        <dbReference type="Proteomes" id="UP001207408"/>
    </source>
</evidence>
<reference evidence="7" key="1">
    <citation type="submission" date="2022-10" db="EMBL/GenBank/DDBJ databases">
        <authorList>
            <person name="Yu W.X."/>
        </authorList>
    </citation>
    <scope>NUCLEOTIDE SEQUENCE</scope>
    <source>
        <strain evidence="7">D04</strain>
    </source>
</reference>
<gene>
    <name evidence="7" type="ORF">OM074_06220</name>
</gene>
<name>A0AAE3MCW4_9BACT</name>
<dbReference type="Proteomes" id="UP001207408">
    <property type="component" value="Unassembled WGS sequence"/>
</dbReference>
<dbReference type="NCBIfam" id="TIGR00374">
    <property type="entry name" value="flippase-like domain"/>
    <property type="match status" value="1"/>
</dbReference>
<keyword evidence="3 6" id="KW-0812">Transmembrane</keyword>
<keyword evidence="4 6" id="KW-1133">Transmembrane helix</keyword>
<accession>A0AAE3MCW4</accession>
<evidence type="ECO:0000256" key="4">
    <source>
        <dbReference type="ARBA" id="ARBA00022989"/>
    </source>
</evidence>
<feature type="transmembrane region" description="Helical" evidence="6">
    <location>
        <begin position="219"/>
        <end position="242"/>
    </location>
</feature>
<keyword evidence="5 6" id="KW-0472">Membrane</keyword>
<evidence type="ECO:0000256" key="1">
    <source>
        <dbReference type="ARBA" id="ARBA00004651"/>
    </source>
</evidence>
<proteinExistence type="predicted"/>
<dbReference type="PANTHER" id="PTHR39087:SF2">
    <property type="entry name" value="UPF0104 MEMBRANE PROTEIN MJ1595"/>
    <property type="match status" value="1"/>
</dbReference>
<evidence type="ECO:0000256" key="2">
    <source>
        <dbReference type="ARBA" id="ARBA00022475"/>
    </source>
</evidence>
<keyword evidence="2" id="KW-1003">Cell membrane</keyword>
<feature type="transmembrane region" description="Helical" evidence="6">
    <location>
        <begin position="127"/>
        <end position="148"/>
    </location>
</feature>
<dbReference type="EMBL" id="JAPDPI010000009">
    <property type="protein sequence ID" value="MCW3805214.1"/>
    <property type="molecule type" value="Genomic_DNA"/>
</dbReference>